<sequence length="245" mass="28478">MNLTTFKYDYTKVRKAASHMLLYHEYPFMHMEHVLFDKFMKTVSPYRQKISRTTAETDSLATYNLQKKRLVTTLKFVNRISITTDLWKSGQKIHYMVVTGHFIDDDWKLQKRVLKICYVPPPHSRVVIADAFYKCITGWGIENKVASITMDNASYNDLTLKNLQGTFKLLKKKLLFDGKLFHVRFCALILNLMVQDGLSVIGGVIEWVREAVKYLVASESRLIQFSEIAKQLQLPSKRLILDCLT</sequence>
<proteinExistence type="predicted"/>
<dbReference type="Proteomes" id="UP001062846">
    <property type="component" value="Chromosome 10"/>
</dbReference>
<organism evidence="1 2">
    <name type="scientific">Rhododendron molle</name>
    <name type="common">Chinese azalea</name>
    <name type="synonym">Azalea mollis</name>
    <dbReference type="NCBI Taxonomy" id="49168"/>
    <lineage>
        <taxon>Eukaryota</taxon>
        <taxon>Viridiplantae</taxon>
        <taxon>Streptophyta</taxon>
        <taxon>Embryophyta</taxon>
        <taxon>Tracheophyta</taxon>
        <taxon>Spermatophyta</taxon>
        <taxon>Magnoliopsida</taxon>
        <taxon>eudicotyledons</taxon>
        <taxon>Gunneridae</taxon>
        <taxon>Pentapetalae</taxon>
        <taxon>asterids</taxon>
        <taxon>Ericales</taxon>
        <taxon>Ericaceae</taxon>
        <taxon>Ericoideae</taxon>
        <taxon>Rhodoreae</taxon>
        <taxon>Rhododendron</taxon>
    </lineage>
</organism>
<comment type="caution">
    <text evidence="1">The sequence shown here is derived from an EMBL/GenBank/DDBJ whole genome shotgun (WGS) entry which is preliminary data.</text>
</comment>
<protein>
    <submittedName>
        <fullName evidence="1">Uncharacterized protein</fullName>
    </submittedName>
</protein>
<reference evidence="1" key="1">
    <citation type="submission" date="2022-02" db="EMBL/GenBank/DDBJ databases">
        <title>Plant Genome Project.</title>
        <authorList>
            <person name="Zhang R.-G."/>
        </authorList>
    </citation>
    <scope>NUCLEOTIDE SEQUENCE</scope>
    <source>
        <strain evidence="1">AT1</strain>
    </source>
</reference>
<accession>A0ACC0M0G5</accession>
<name>A0ACC0M0G5_RHOML</name>
<keyword evidence="2" id="KW-1185">Reference proteome</keyword>
<gene>
    <name evidence="1" type="ORF">RHMOL_Rhmol10G0098500</name>
</gene>
<dbReference type="EMBL" id="CM046397">
    <property type="protein sequence ID" value="KAI8534543.1"/>
    <property type="molecule type" value="Genomic_DNA"/>
</dbReference>
<evidence type="ECO:0000313" key="2">
    <source>
        <dbReference type="Proteomes" id="UP001062846"/>
    </source>
</evidence>
<evidence type="ECO:0000313" key="1">
    <source>
        <dbReference type="EMBL" id="KAI8534543.1"/>
    </source>
</evidence>